<dbReference type="Gene3D" id="1.10.8.270">
    <property type="entry name" value="putative rabgap domain of human tbc1 domain family member 14 like domains"/>
    <property type="match status" value="1"/>
</dbReference>
<evidence type="ECO:0000313" key="3">
    <source>
        <dbReference type="EMBL" id="KPM05472.1"/>
    </source>
</evidence>
<dbReference type="InterPro" id="IPR050302">
    <property type="entry name" value="Rab_GAP_TBC_domain"/>
</dbReference>
<evidence type="ECO:0000313" key="4">
    <source>
        <dbReference type="Proteomes" id="UP000616769"/>
    </source>
</evidence>
<dbReference type="PANTHER" id="PTHR47219:SF15">
    <property type="entry name" value="TBC1 DOMAIN FAMILY MEMBER 12 ISOFORM X1"/>
    <property type="match status" value="1"/>
</dbReference>
<dbReference type="Proteomes" id="UP000616769">
    <property type="component" value="Unassembled WGS sequence"/>
</dbReference>
<sequence length="830" mass="95923">MDADNGLSRQQIQHSNHQHCSLDNVLEQIDRNLVYDPRTKKLCLKHKVDFGQVETNRIDCYFDLNRLSPTQKNGSNEQKSVDETVDKNSIRSKSKETNQSKLEDLFVLPDEFDLLNEYYREASKPFVQIHSSLKRPDYLPPKNKDEERRHRKQFVEILQLARIKDLQREQSQKDAQRKKTLEELQIQKSIQLWNEILTDWSSMSKTKKVQDLWWNGIPSSIRPKIWSIVIRNDLNITEELYNICVKRSKETIWLQQYLRLSSSSPTRRSSNPSTDTSKIFPQKSLHRRALSQTFHLENSFKDVSDVNGKNLSECIADGYSEDDDENIAFLIKLDVLRTFPQLGLFQELGPYHQSLCDILSAYAVYRPDIGYSQGMSFLAAVLLLNSASTFDAFSSFANLLNNDLLIAFYTLNQTKMNMIYLYYDRQFKTLLPNLANHFESIGLSTDLFFLYQVLTLFARTLNLDCLSRVWDLFLRDGNEFLFRASLALLAMFQNELIRLEFIDSARFLTNLPEKIDSEKLFETIASIKLIPPKLSIKTSQELTTIDQNRALKNHQGRSFSSSSSYQNRNSYQNRFPNYDLCRTYETFRNCVQTYTRLHCYTSDMEYLGTYLVDKAQNLAWSCLFTPGQSYNSYQSSSNPSGIDTFSPRRTDIIFTQQPGNIVYQPPPYQLSSFPSNNSYNSSLSPYQQQTPGMMGQPSPSEIDRIGVGGMLNGYQAGTVSACIERVRPYESSCLDFLIQRQREARYGRSSTDVQHCLSRVVLERCFDSSRTTIDVLMGDRNRELTQNCRDITRDQCNKAVSLSISIQLIAFSIVLITILMNSLTSFKEVF</sequence>
<feature type="compositionally biased region" description="Polar residues" evidence="1">
    <location>
        <begin position="69"/>
        <end position="78"/>
    </location>
</feature>
<reference evidence="3 4" key="1">
    <citation type="journal article" date="2015" name="Parasit. Vectors">
        <title>Draft genome of the scabies mite.</title>
        <authorList>
            <person name="Rider S.D.Jr."/>
            <person name="Morgan M.S."/>
            <person name="Arlian L.G."/>
        </authorList>
    </citation>
    <scope>NUCLEOTIDE SEQUENCE [LARGE SCALE GENOMIC DNA]</scope>
    <source>
        <strain evidence="3">Arlian Lab</strain>
    </source>
</reference>
<keyword evidence="2" id="KW-1133">Transmembrane helix</keyword>
<evidence type="ECO:0000256" key="1">
    <source>
        <dbReference type="SAM" id="MobiDB-lite"/>
    </source>
</evidence>
<keyword evidence="2" id="KW-0812">Transmembrane</keyword>
<protein>
    <submittedName>
        <fullName evidence="3">RAB GTPase-activating protein-like protein 1</fullName>
    </submittedName>
</protein>
<feature type="region of interest" description="Disordered" evidence="1">
    <location>
        <begin position="69"/>
        <end position="96"/>
    </location>
</feature>
<dbReference type="InterPro" id="IPR000195">
    <property type="entry name" value="Rab-GAP-TBC_dom"/>
</dbReference>
<dbReference type="AlphaFoldDB" id="A0A132A391"/>
<feature type="compositionally biased region" description="Basic and acidic residues" evidence="1">
    <location>
        <begin position="79"/>
        <end position="96"/>
    </location>
</feature>
<dbReference type="GO" id="GO:0031267">
    <property type="term" value="F:small GTPase binding"/>
    <property type="evidence" value="ECO:0007669"/>
    <property type="project" value="TreeGrafter"/>
</dbReference>
<dbReference type="SUPFAM" id="SSF47923">
    <property type="entry name" value="Ypt/Rab-GAP domain of gyp1p"/>
    <property type="match status" value="2"/>
</dbReference>
<dbReference type="Pfam" id="PF00566">
    <property type="entry name" value="RabGAP-TBC"/>
    <property type="match status" value="1"/>
</dbReference>
<organism evidence="3 4">
    <name type="scientific">Sarcoptes scabiei</name>
    <name type="common">Itch mite</name>
    <name type="synonym">Acarus scabiei</name>
    <dbReference type="NCBI Taxonomy" id="52283"/>
    <lineage>
        <taxon>Eukaryota</taxon>
        <taxon>Metazoa</taxon>
        <taxon>Ecdysozoa</taxon>
        <taxon>Arthropoda</taxon>
        <taxon>Chelicerata</taxon>
        <taxon>Arachnida</taxon>
        <taxon>Acari</taxon>
        <taxon>Acariformes</taxon>
        <taxon>Sarcoptiformes</taxon>
        <taxon>Astigmata</taxon>
        <taxon>Psoroptidia</taxon>
        <taxon>Sarcoptoidea</taxon>
        <taxon>Sarcoptidae</taxon>
        <taxon>Sarcoptinae</taxon>
        <taxon>Sarcoptes</taxon>
    </lineage>
</organism>
<feature type="transmembrane region" description="Helical" evidence="2">
    <location>
        <begin position="799"/>
        <end position="820"/>
    </location>
</feature>
<dbReference type="SMART" id="SM00164">
    <property type="entry name" value="TBC"/>
    <property type="match status" value="1"/>
</dbReference>
<gene>
    <name evidence="3" type="ORF">QR98_0039360</name>
</gene>
<dbReference type="OrthoDB" id="6489413at2759"/>
<dbReference type="EMBL" id="JXLN01010301">
    <property type="protein sequence ID" value="KPM05472.1"/>
    <property type="molecule type" value="Genomic_DNA"/>
</dbReference>
<name>A0A132A391_SARSC</name>
<dbReference type="InterPro" id="IPR035969">
    <property type="entry name" value="Rab-GAP_TBC_sf"/>
</dbReference>
<accession>A0A132A391</accession>
<proteinExistence type="predicted"/>
<dbReference type="PANTHER" id="PTHR47219">
    <property type="entry name" value="RAB GTPASE-ACTIVATING PROTEIN 1-LIKE"/>
    <property type="match status" value="1"/>
</dbReference>
<dbReference type="Gene3D" id="1.10.10.750">
    <property type="entry name" value="Ypt/Rab-GAP domain of gyp1p, domain 1"/>
    <property type="match status" value="1"/>
</dbReference>
<evidence type="ECO:0000256" key="2">
    <source>
        <dbReference type="SAM" id="Phobius"/>
    </source>
</evidence>
<dbReference type="Gene3D" id="1.10.472.80">
    <property type="entry name" value="Ypt/Rab-GAP domain of gyp1p, domain 3"/>
    <property type="match status" value="1"/>
</dbReference>
<dbReference type="GO" id="GO:0005096">
    <property type="term" value="F:GTPase activator activity"/>
    <property type="evidence" value="ECO:0007669"/>
    <property type="project" value="TreeGrafter"/>
</dbReference>
<keyword evidence="2" id="KW-0472">Membrane</keyword>
<dbReference type="VEuPathDB" id="VectorBase:SSCA000627"/>
<comment type="caution">
    <text evidence="3">The sequence shown here is derived from an EMBL/GenBank/DDBJ whole genome shotgun (WGS) entry which is preliminary data.</text>
</comment>
<dbReference type="PROSITE" id="PS50086">
    <property type="entry name" value="TBC_RABGAP"/>
    <property type="match status" value="1"/>
</dbReference>